<gene>
    <name evidence="2" type="ORF">Sradi_4002100</name>
</gene>
<dbReference type="PANTHER" id="PTHR48475">
    <property type="entry name" value="RIBONUCLEASE H"/>
    <property type="match status" value="1"/>
</dbReference>
<dbReference type="AlphaFoldDB" id="A0AAW2PI31"/>
<dbReference type="InterPro" id="IPR043502">
    <property type="entry name" value="DNA/RNA_pol_sf"/>
</dbReference>
<comment type="caution">
    <text evidence="2">The sequence shown here is derived from an EMBL/GenBank/DDBJ whole genome shotgun (WGS) entry which is preliminary data.</text>
</comment>
<dbReference type="SUPFAM" id="SSF56672">
    <property type="entry name" value="DNA/RNA polymerases"/>
    <property type="match status" value="1"/>
</dbReference>
<evidence type="ECO:0000259" key="1">
    <source>
        <dbReference type="Pfam" id="PF13456"/>
    </source>
</evidence>
<organism evidence="2">
    <name type="scientific">Sesamum radiatum</name>
    <name type="common">Black benniseed</name>
    <dbReference type="NCBI Taxonomy" id="300843"/>
    <lineage>
        <taxon>Eukaryota</taxon>
        <taxon>Viridiplantae</taxon>
        <taxon>Streptophyta</taxon>
        <taxon>Embryophyta</taxon>
        <taxon>Tracheophyta</taxon>
        <taxon>Spermatophyta</taxon>
        <taxon>Magnoliopsida</taxon>
        <taxon>eudicotyledons</taxon>
        <taxon>Gunneridae</taxon>
        <taxon>Pentapetalae</taxon>
        <taxon>asterids</taxon>
        <taxon>lamiids</taxon>
        <taxon>Lamiales</taxon>
        <taxon>Pedaliaceae</taxon>
        <taxon>Sesamum</taxon>
    </lineage>
</organism>
<dbReference type="Gene3D" id="3.30.70.270">
    <property type="match status" value="1"/>
</dbReference>
<dbReference type="CDD" id="cd09279">
    <property type="entry name" value="RNase_HI_like"/>
    <property type="match status" value="1"/>
</dbReference>
<name>A0AAW2PI31_SESRA</name>
<dbReference type="InterPro" id="IPR002156">
    <property type="entry name" value="RNaseH_domain"/>
</dbReference>
<dbReference type="GO" id="GO:0004523">
    <property type="term" value="F:RNA-DNA hybrid ribonuclease activity"/>
    <property type="evidence" value="ECO:0007669"/>
    <property type="project" value="InterPro"/>
</dbReference>
<dbReference type="Pfam" id="PF13456">
    <property type="entry name" value="RVT_3"/>
    <property type="match status" value="1"/>
</dbReference>
<proteinExistence type="predicted"/>
<protein>
    <recommendedName>
        <fullName evidence="1">RNase H type-1 domain-containing protein</fullName>
    </recommendedName>
</protein>
<dbReference type="GO" id="GO:0003676">
    <property type="term" value="F:nucleic acid binding"/>
    <property type="evidence" value="ECO:0007669"/>
    <property type="project" value="InterPro"/>
</dbReference>
<dbReference type="PANTHER" id="PTHR48475:SF2">
    <property type="entry name" value="RIBONUCLEASE H"/>
    <property type="match status" value="1"/>
</dbReference>
<feature type="domain" description="RNase H type-1" evidence="1">
    <location>
        <begin position="130"/>
        <end position="214"/>
    </location>
</feature>
<dbReference type="EMBL" id="JACGWJ010000017">
    <property type="protein sequence ID" value="KAL0355552.1"/>
    <property type="molecule type" value="Genomic_DNA"/>
</dbReference>
<reference evidence="2" key="1">
    <citation type="submission" date="2020-06" db="EMBL/GenBank/DDBJ databases">
        <authorList>
            <person name="Li T."/>
            <person name="Hu X."/>
            <person name="Zhang T."/>
            <person name="Song X."/>
            <person name="Zhang H."/>
            <person name="Dai N."/>
            <person name="Sheng W."/>
            <person name="Hou X."/>
            <person name="Wei L."/>
        </authorList>
    </citation>
    <scope>NUCLEOTIDE SEQUENCE</scope>
    <source>
        <strain evidence="2">G02</strain>
        <tissue evidence="2">Leaf</tissue>
    </source>
</reference>
<sequence>MCINFRDLNKACPKGFYPLPQIDQLVDSTSGCELHQFMLAPEDRKKPEDCIPIFFHILSGVKMSLPLKQTLGKPNTSGCLVKWAVELSEYDILYLPRTTNEAQALVDFVSKIAGISLEDTSKTKKWLLRVDGSSTIRGSSAGIVITSPQGEDLEFAVKFDFKASNHEAEYETLVEGMKMAHEARARHLVASSNSQLIVKQVEGAYEAKDEKILQYLQ</sequence>
<dbReference type="InterPro" id="IPR043128">
    <property type="entry name" value="Rev_trsase/Diguanyl_cyclase"/>
</dbReference>
<dbReference type="Gene3D" id="3.30.420.10">
    <property type="entry name" value="Ribonuclease H-like superfamily/Ribonuclease H"/>
    <property type="match status" value="1"/>
</dbReference>
<accession>A0AAW2PI31</accession>
<dbReference type="InterPro" id="IPR036397">
    <property type="entry name" value="RNaseH_sf"/>
</dbReference>
<reference evidence="2" key="2">
    <citation type="journal article" date="2024" name="Plant">
        <title>Genomic evolution and insights into agronomic trait innovations of Sesamum species.</title>
        <authorList>
            <person name="Miao H."/>
            <person name="Wang L."/>
            <person name="Qu L."/>
            <person name="Liu H."/>
            <person name="Sun Y."/>
            <person name="Le M."/>
            <person name="Wang Q."/>
            <person name="Wei S."/>
            <person name="Zheng Y."/>
            <person name="Lin W."/>
            <person name="Duan Y."/>
            <person name="Cao H."/>
            <person name="Xiong S."/>
            <person name="Wang X."/>
            <person name="Wei L."/>
            <person name="Li C."/>
            <person name="Ma Q."/>
            <person name="Ju M."/>
            <person name="Zhao R."/>
            <person name="Li G."/>
            <person name="Mu C."/>
            <person name="Tian Q."/>
            <person name="Mei H."/>
            <person name="Zhang T."/>
            <person name="Gao T."/>
            <person name="Zhang H."/>
        </authorList>
    </citation>
    <scope>NUCLEOTIDE SEQUENCE</scope>
    <source>
        <strain evidence="2">G02</strain>
    </source>
</reference>
<evidence type="ECO:0000313" key="2">
    <source>
        <dbReference type="EMBL" id="KAL0355552.1"/>
    </source>
</evidence>